<dbReference type="PANTHER" id="PTHR42928:SF5">
    <property type="entry name" value="BLR1237 PROTEIN"/>
    <property type="match status" value="1"/>
</dbReference>
<evidence type="ECO:0008006" key="2">
    <source>
        <dbReference type="Google" id="ProtNLM"/>
    </source>
</evidence>
<gene>
    <name evidence="1" type="ORF">SDC9_16551</name>
</gene>
<dbReference type="CDD" id="cd07012">
    <property type="entry name" value="PBP2_Bug_TTT"/>
    <property type="match status" value="1"/>
</dbReference>
<dbReference type="Gene3D" id="3.40.190.150">
    <property type="entry name" value="Bordetella uptake gene, domain 1"/>
    <property type="match status" value="1"/>
</dbReference>
<dbReference type="EMBL" id="VSSQ01000055">
    <property type="protein sequence ID" value="MPL70789.1"/>
    <property type="molecule type" value="Genomic_DNA"/>
</dbReference>
<organism evidence="1">
    <name type="scientific">bioreactor metagenome</name>
    <dbReference type="NCBI Taxonomy" id="1076179"/>
    <lineage>
        <taxon>unclassified sequences</taxon>
        <taxon>metagenomes</taxon>
        <taxon>ecological metagenomes</taxon>
    </lineage>
</organism>
<protein>
    <recommendedName>
        <fullName evidence="2">Tripartite tricarboxylate transporter family receptor</fullName>
    </recommendedName>
</protein>
<dbReference type="AlphaFoldDB" id="A0A644TVX9"/>
<dbReference type="Gene3D" id="3.40.190.10">
    <property type="entry name" value="Periplasmic binding protein-like II"/>
    <property type="match status" value="1"/>
</dbReference>
<dbReference type="PANTHER" id="PTHR42928">
    <property type="entry name" value="TRICARBOXYLATE-BINDING PROTEIN"/>
    <property type="match status" value="1"/>
</dbReference>
<evidence type="ECO:0000313" key="1">
    <source>
        <dbReference type="EMBL" id="MPL70789.1"/>
    </source>
</evidence>
<dbReference type="Pfam" id="PF03401">
    <property type="entry name" value="TctC"/>
    <property type="match status" value="1"/>
</dbReference>
<dbReference type="InterPro" id="IPR005064">
    <property type="entry name" value="BUG"/>
</dbReference>
<name>A0A644TVX9_9ZZZZ</name>
<reference evidence="1" key="1">
    <citation type="submission" date="2019-08" db="EMBL/GenBank/DDBJ databases">
        <authorList>
            <person name="Kucharzyk K."/>
            <person name="Murdoch R.W."/>
            <person name="Higgins S."/>
            <person name="Loffler F."/>
        </authorList>
    </citation>
    <scope>NUCLEOTIDE SEQUENCE</scope>
</reference>
<dbReference type="PIRSF" id="PIRSF017082">
    <property type="entry name" value="YflP"/>
    <property type="match status" value="1"/>
</dbReference>
<sequence>MRKKTIVVSLLLLFLSIFAVFGQSKEQYPNKPITIIIPWAPGGLKPVLFEVIKPLLSKELGVPVITVNKTGGGGAVGWKELQVAKPDGYTIGAASNSIFGATFSTKGDVDYRNFKPIVSLTSDSAAITVNVDSPWETFKEFYDYAKANPKKVRVGNSGAGGIWHIATMIFNKQTGIELLPVPFTGGGPAVTALMGNHIEATSVTPGDMTAALPTGKLRILALASSRRNPYYPDVPTVKESIGIDVVVNNWSGVIVHKDAPDECVRVLAKAFEKITKDPTYIEFFEKNRIAQDFMNNEQFSTSYKSDAESMMSVLESLD</sequence>
<dbReference type="InterPro" id="IPR042100">
    <property type="entry name" value="Bug_dom1"/>
</dbReference>
<dbReference type="SUPFAM" id="SSF53850">
    <property type="entry name" value="Periplasmic binding protein-like II"/>
    <property type="match status" value="1"/>
</dbReference>
<accession>A0A644TVX9</accession>
<comment type="caution">
    <text evidence="1">The sequence shown here is derived from an EMBL/GenBank/DDBJ whole genome shotgun (WGS) entry which is preliminary data.</text>
</comment>
<proteinExistence type="predicted"/>